<reference evidence="4" key="1">
    <citation type="journal article" date="2014" name="Int. J. Syst. Evol. Microbiol.">
        <title>Complete genome sequence of Corynebacterium casei LMG S-19264T (=DSM 44701T), isolated from a smear-ripened cheese.</title>
        <authorList>
            <consortium name="US DOE Joint Genome Institute (JGI-PGF)"/>
            <person name="Walter F."/>
            <person name="Albersmeier A."/>
            <person name="Kalinowski J."/>
            <person name="Ruckert C."/>
        </authorList>
    </citation>
    <scope>NUCLEOTIDE SEQUENCE</scope>
    <source>
        <strain evidence="4">JCM 31311</strain>
    </source>
</reference>
<dbReference type="Gene3D" id="3.40.50.720">
    <property type="entry name" value="NAD(P)-binding Rossmann-like Domain"/>
    <property type="match status" value="1"/>
</dbReference>
<name>A0A918CGX6_9DEIO</name>
<feature type="domain" description="NmrA-like" evidence="3">
    <location>
        <begin position="1"/>
        <end position="254"/>
    </location>
</feature>
<dbReference type="EMBL" id="BMQL01000028">
    <property type="protein sequence ID" value="GGR22230.1"/>
    <property type="molecule type" value="Genomic_DNA"/>
</dbReference>
<dbReference type="PANTHER" id="PTHR42748">
    <property type="entry name" value="NITROGEN METABOLITE REPRESSION PROTEIN NMRA FAMILY MEMBER"/>
    <property type="match status" value="1"/>
</dbReference>
<dbReference type="Gene3D" id="3.90.25.10">
    <property type="entry name" value="UDP-galactose 4-epimerase, domain 1"/>
    <property type="match status" value="1"/>
</dbReference>
<protein>
    <submittedName>
        <fullName evidence="4">NmrA family transcriptional regulator</fullName>
    </submittedName>
</protein>
<dbReference type="InterPro" id="IPR036291">
    <property type="entry name" value="NAD(P)-bd_dom_sf"/>
</dbReference>
<reference evidence="4" key="2">
    <citation type="submission" date="2020-09" db="EMBL/GenBank/DDBJ databases">
        <authorList>
            <person name="Sun Q."/>
            <person name="Ohkuma M."/>
        </authorList>
    </citation>
    <scope>NUCLEOTIDE SEQUENCE</scope>
    <source>
        <strain evidence="4">JCM 31311</strain>
    </source>
</reference>
<keyword evidence="5" id="KW-1185">Reference proteome</keyword>
<comment type="caution">
    <text evidence="4">The sequence shown here is derived from an EMBL/GenBank/DDBJ whole genome shotgun (WGS) entry which is preliminary data.</text>
</comment>
<dbReference type="PANTHER" id="PTHR42748:SF7">
    <property type="entry name" value="NMRA LIKE REDOX SENSOR 1-RELATED"/>
    <property type="match status" value="1"/>
</dbReference>
<evidence type="ECO:0000256" key="1">
    <source>
        <dbReference type="ARBA" id="ARBA00006328"/>
    </source>
</evidence>
<dbReference type="InterPro" id="IPR008030">
    <property type="entry name" value="NmrA-like"/>
</dbReference>
<dbReference type="SUPFAM" id="SSF51735">
    <property type="entry name" value="NAD(P)-binding Rossmann-fold domains"/>
    <property type="match status" value="1"/>
</dbReference>
<evidence type="ECO:0000259" key="3">
    <source>
        <dbReference type="Pfam" id="PF05368"/>
    </source>
</evidence>
<dbReference type="AlphaFoldDB" id="A0A918CGX6"/>
<proteinExistence type="inferred from homology"/>
<accession>A0A918CGX6</accession>
<gene>
    <name evidence="4" type="ORF">GCM10008957_37860</name>
</gene>
<dbReference type="Proteomes" id="UP000603865">
    <property type="component" value="Unassembled WGS sequence"/>
</dbReference>
<dbReference type="Pfam" id="PF05368">
    <property type="entry name" value="NmrA"/>
    <property type="match status" value="1"/>
</dbReference>
<sequence>MNELILIYGAGGVQGAPVAHELLARGYRVRTLVRDIHKHHALSEAGADVVAGDLGDLDSLRRASQGVQRVSLLLPFSAPGDPLALAQNALTAAHEAGVELLVLNTSGQTPAEPTGLPMLDARLHLEEMVRGSGVPHIILRPTAYMENLLGPWVLPRLHSEGVLAYPVSAHRPVSWIAAQEMGRLMAAALERPELSGRAFDVGGPQALTGDDLAREFSQVLGREIRYEAISPEAFGAVMGQMMGPQAEADIVAAYRASEAAPPDAVVVDMRAAYDLLPAVPISLMQWATTHAPLLRRTEVRS</sequence>
<evidence type="ECO:0000256" key="2">
    <source>
        <dbReference type="ARBA" id="ARBA00022857"/>
    </source>
</evidence>
<keyword evidence="2" id="KW-0521">NADP</keyword>
<comment type="similarity">
    <text evidence="1">Belongs to the NmrA-type oxidoreductase family.</text>
</comment>
<organism evidence="4 5">
    <name type="scientific">Deinococcus ruber</name>
    <dbReference type="NCBI Taxonomy" id="1848197"/>
    <lineage>
        <taxon>Bacteria</taxon>
        <taxon>Thermotogati</taxon>
        <taxon>Deinococcota</taxon>
        <taxon>Deinococci</taxon>
        <taxon>Deinococcales</taxon>
        <taxon>Deinococcaceae</taxon>
        <taxon>Deinococcus</taxon>
    </lineage>
</organism>
<evidence type="ECO:0000313" key="5">
    <source>
        <dbReference type="Proteomes" id="UP000603865"/>
    </source>
</evidence>
<dbReference type="InterPro" id="IPR051164">
    <property type="entry name" value="NmrA-like_oxidored"/>
</dbReference>
<evidence type="ECO:0000313" key="4">
    <source>
        <dbReference type="EMBL" id="GGR22230.1"/>
    </source>
</evidence>
<dbReference type="RefSeq" id="WP_189092072.1">
    <property type="nucleotide sequence ID" value="NZ_BMQL01000028.1"/>
</dbReference>